<dbReference type="GO" id="GO:0006811">
    <property type="term" value="P:monoatomic ion transport"/>
    <property type="evidence" value="ECO:0007669"/>
    <property type="project" value="UniProtKB-KW"/>
</dbReference>
<reference evidence="19 20" key="1">
    <citation type="submission" date="2018-07" db="EMBL/GenBank/DDBJ databases">
        <title>Genomic Encyclopedia of Type Strains, Phase III (KMG-III): the genomes of soil and plant-associated and newly described type strains.</title>
        <authorList>
            <person name="Whitman W."/>
        </authorList>
    </citation>
    <scope>NUCLEOTIDE SEQUENCE [LARGE SCALE GENOMIC DNA]</scope>
    <source>
        <strain evidence="19 20">CECT 8488</strain>
    </source>
</reference>
<evidence type="ECO:0000313" key="19">
    <source>
        <dbReference type="EMBL" id="RED43800.1"/>
    </source>
</evidence>
<gene>
    <name evidence="19" type="ORF">DFP90_11823</name>
</gene>
<dbReference type="Gene3D" id="3.30.1950.10">
    <property type="entry name" value="wza like domain"/>
    <property type="match status" value="1"/>
</dbReference>
<keyword evidence="10" id="KW-0626">Porin</keyword>
<evidence type="ECO:0000256" key="9">
    <source>
        <dbReference type="ARBA" id="ARBA00023065"/>
    </source>
</evidence>
<dbReference type="EMBL" id="QRDW01000018">
    <property type="protein sequence ID" value="RED43800.1"/>
    <property type="molecule type" value="Genomic_DNA"/>
</dbReference>
<evidence type="ECO:0000259" key="18">
    <source>
        <dbReference type="Pfam" id="PF22461"/>
    </source>
</evidence>
<dbReference type="GO" id="GO:0015159">
    <property type="term" value="F:polysaccharide transmembrane transporter activity"/>
    <property type="evidence" value="ECO:0007669"/>
    <property type="project" value="InterPro"/>
</dbReference>
<evidence type="ECO:0000256" key="13">
    <source>
        <dbReference type="ARBA" id="ARBA00023237"/>
    </source>
</evidence>
<comment type="similarity">
    <text evidence="2">Belongs to the BexD/CtrA/VexA family.</text>
</comment>
<dbReference type="Pfam" id="PF10531">
    <property type="entry name" value="SLBB"/>
    <property type="match status" value="5"/>
</dbReference>
<dbReference type="PANTHER" id="PTHR33619:SF3">
    <property type="entry name" value="POLYSACCHARIDE EXPORT PROTEIN GFCE-RELATED"/>
    <property type="match status" value="1"/>
</dbReference>
<evidence type="ECO:0000256" key="3">
    <source>
        <dbReference type="ARBA" id="ARBA00022448"/>
    </source>
</evidence>
<feature type="chain" id="PRO_5017738194" evidence="15">
    <location>
        <begin position="27"/>
        <end position="708"/>
    </location>
</feature>
<evidence type="ECO:0000256" key="5">
    <source>
        <dbReference type="ARBA" id="ARBA00022597"/>
    </source>
</evidence>
<feature type="domain" description="Polysaccharide export protein N-terminal" evidence="16">
    <location>
        <begin position="28"/>
        <end position="94"/>
    </location>
</feature>
<dbReference type="GO" id="GO:0009279">
    <property type="term" value="C:cell outer membrane"/>
    <property type="evidence" value="ECO:0007669"/>
    <property type="project" value="UniProtKB-SubCell"/>
</dbReference>
<keyword evidence="9" id="KW-0406">Ion transport</keyword>
<evidence type="ECO:0000256" key="1">
    <source>
        <dbReference type="ARBA" id="ARBA00004571"/>
    </source>
</evidence>
<accession>A0A3D9H2U3</accession>
<dbReference type="InterPro" id="IPR049712">
    <property type="entry name" value="Poly_export"/>
</dbReference>
<evidence type="ECO:0000256" key="2">
    <source>
        <dbReference type="ARBA" id="ARBA00009450"/>
    </source>
</evidence>
<dbReference type="Proteomes" id="UP000256845">
    <property type="component" value="Unassembled WGS sequence"/>
</dbReference>
<feature type="domain" description="Soluble ligand binding" evidence="17">
    <location>
        <begin position="400"/>
        <end position="444"/>
    </location>
</feature>
<dbReference type="GO" id="GO:0015288">
    <property type="term" value="F:porin activity"/>
    <property type="evidence" value="ECO:0007669"/>
    <property type="project" value="UniProtKB-KW"/>
</dbReference>
<evidence type="ECO:0000256" key="14">
    <source>
        <dbReference type="ARBA" id="ARBA00023288"/>
    </source>
</evidence>
<evidence type="ECO:0000313" key="20">
    <source>
        <dbReference type="Proteomes" id="UP000256845"/>
    </source>
</evidence>
<evidence type="ECO:0000256" key="6">
    <source>
        <dbReference type="ARBA" id="ARBA00022692"/>
    </source>
</evidence>
<evidence type="ECO:0000256" key="11">
    <source>
        <dbReference type="ARBA" id="ARBA00023136"/>
    </source>
</evidence>
<dbReference type="RefSeq" id="WP_218044773.1">
    <property type="nucleotide sequence ID" value="NZ_QRDW01000018.1"/>
</dbReference>
<evidence type="ECO:0000256" key="12">
    <source>
        <dbReference type="ARBA" id="ARBA00023139"/>
    </source>
</evidence>
<comment type="caution">
    <text evidence="19">The sequence shown here is derived from an EMBL/GenBank/DDBJ whole genome shotgun (WGS) entry which is preliminary data.</text>
</comment>
<dbReference type="InterPro" id="IPR019554">
    <property type="entry name" value="Soluble_ligand-bd"/>
</dbReference>
<evidence type="ECO:0000256" key="4">
    <source>
        <dbReference type="ARBA" id="ARBA00022452"/>
    </source>
</evidence>
<evidence type="ECO:0000256" key="7">
    <source>
        <dbReference type="ARBA" id="ARBA00022729"/>
    </source>
</evidence>
<evidence type="ECO:0000259" key="16">
    <source>
        <dbReference type="Pfam" id="PF02563"/>
    </source>
</evidence>
<proteinExistence type="inferred from homology"/>
<comment type="subcellular location">
    <subcellularLocation>
        <location evidence="1">Cell outer membrane</location>
        <topology evidence="1">Multi-pass membrane protein</topology>
    </subcellularLocation>
</comment>
<keyword evidence="4" id="KW-1134">Transmembrane beta strand</keyword>
<dbReference type="Pfam" id="PF02563">
    <property type="entry name" value="Poly_export"/>
    <property type="match status" value="1"/>
</dbReference>
<feature type="signal peptide" evidence="15">
    <location>
        <begin position="1"/>
        <end position="26"/>
    </location>
</feature>
<feature type="domain" description="Soluble ligand binding" evidence="17">
    <location>
        <begin position="215"/>
        <end position="258"/>
    </location>
</feature>
<keyword evidence="20" id="KW-1185">Reference proteome</keyword>
<dbReference type="InterPro" id="IPR054765">
    <property type="entry name" value="SLBB_dom"/>
</dbReference>
<feature type="domain" description="Soluble ligand binding" evidence="17">
    <location>
        <begin position="304"/>
        <end position="356"/>
    </location>
</feature>
<keyword evidence="13" id="KW-0998">Cell outer membrane</keyword>
<evidence type="ECO:0000256" key="8">
    <source>
        <dbReference type="ARBA" id="ARBA00023047"/>
    </source>
</evidence>
<feature type="domain" description="Soluble ligand binding" evidence="17">
    <location>
        <begin position="597"/>
        <end position="648"/>
    </location>
</feature>
<dbReference type="AlphaFoldDB" id="A0A3D9H2U3"/>
<evidence type="ECO:0000256" key="10">
    <source>
        <dbReference type="ARBA" id="ARBA00023114"/>
    </source>
</evidence>
<keyword evidence="12" id="KW-0564">Palmitate</keyword>
<organism evidence="19 20">
    <name type="scientific">Aestuariispira insulae</name>
    <dbReference type="NCBI Taxonomy" id="1461337"/>
    <lineage>
        <taxon>Bacteria</taxon>
        <taxon>Pseudomonadati</taxon>
        <taxon>Pseudomonadota</taxon>
        <taxon>Alphaproteobacteria</taxon>
        <taxon>Rhodospirillales</taxon>
        <taxon>Kiloniellaceae</taxon>
        <taxon>Aestuariispira</taxon>
    </lineage>
</organism>
<evidence type="ECO:0000256" key="15">
    <source>
        <dbReference type="SAM" id="SignalP"/>
    </source>
</evidence>
<feature type="domain" description="SLBB" evidence="18">
    <location>
        <begin position="502"/>
        <end position="582"/>
    </location>
</feature>
<keyword evidence="14" id="KW-0449">Lipoprotein</keyword>
<keyword evidence="8" id="KW-0625">Polysaccharide transport</keyword>
<dbReference type="Gene3D" id="3.10.560.10">
    <property type="entry name" value="Outer membrane lipoprotein wza domain like"/>
    <property type="match status" value="6"/>
</dbReference>
<keyword evidence="5" id="KW-0762">Sugar transport</keyword>
<dbReference type="Pfam" id="PF22461">
    <property type="entry name" value="SLBB_2"/>
    <property type="match status" value="1"/>
</dbReference>
<dbReference type="PANTHER" id="PTHR33619">
    <property type="entry name" value="POLYSACCHARIDE EXPORT PROTEIN GFCE-RELATED"/>
    <property type="match status" value="1"/>
</dbReference>
<keyword evidence="11" id="KW-0472">Membrane</keyword>
<keyword evidence="7 15" id="KW-0732">Signal</keyword>
<name>A0A3D9H2U3_9PROT</name>
<keyword evidence="6" id="KW-0812">Transmembrane</keyword>
<dbReference type="InterPro" id="IPR003715">
    <property type="entry name" value="Poly_export_N"/>
</dbReference>
<dbReference type="GO" id="GO:0046930">
    <property type="term" value="C:pore complex"/>
    <property type="evidence" value="ECO:0007669"/>
    <property type="project" value="UniProtKB-KW"/>
</dbReference>
<protein>
    <submittedName>
        <fullName evidence="19">Protein involved in polysaccharide export with SLBB domain</fullName>
    </submittedName>
</protein>
<evidence type="ECO:0000259" key="17">
    <source>
        <dbReference type="Pfam" id="PF10531"/>
    </source>
</evidence>
<feature type="domain" description="Soluble ligand binding" evidence="17">
    <location>
        <begin position="109"/>
        <end position="153"/>
    </location>
</feature>
<sequence length="708" mass="76696">MCTAMHWFKKLIIGIAFACAASIAQAAPTENQPLQVGDVLKIFLPGEEAFDQAFQIRADGSVILPEVGEIDLAGMPLSEAEQTIRDRLSVAYRDLGRLEVSLSDRRLLIQVLGLVNEPGEVDLAATANIQTAIQVAGGLKQGAQLDRLQLRRGSLVVTFNYKEYLDTGDIAILPSLKPKDIVFVPASPLIGNVQVNFDAQTLTAAGDGTEDGTAVKVFGEVISPGSFAYKTGQSVVDLIMRAGGVTRYAGVEKIRVMNGDEPALFDLKQYLDTGDKDSLPEIRPGSTIYVPIRVEEVKSGGRTVYVMGEVAKPGAFEMTEGASFFDILANSGGPNRYAETRQLRVIRANGEVVPFDLGGYTEGRGTNQVPVIQPGDAIFVPEKADQLEKSWLKISPERAIQIIGQVVRPGRYEWSDEMSMLDLLAHAGGPTRQADMSKLQILKTGEGKASTIDFDLQKFIDHGGALSDLPVLKAGYTVMIPELPRDPSDNKAQWVRQASDRSIYVMGAVGSPGRYAFNDNLHFLDIIAAADGPRTDADLQNIRVTHRGHSDSRVTPLNLSLYFETGDETLLPRVLPGDVIYVPSRNRDWTEVPSGQMVRVIGSVGSPGRYKFDDSMTILDLLAEAGGPSADAWAEKIVVVNLVEGEPKAQAFDLVNFARQGDFGSLPVIRAGDTVYVPSIEQSDWKIFMNGVRDVVSITSVFALLGGL</sequence>
<keyword evidence="3" id="KW-0813">Transport</keyword>